<name>A0AAE0WXP4_9PEZI</name>
<keyword evidence="3" id="KW-1185">Reference proteome</keyword>
<protein>
    <recommendedName>
        <fullName evidence="4">MARVEL domain-containing protein</fullName>
    </recommendedName>
</protein>
<feature type="transmembrane region" description="Helical" evidence="1">
    <location>
        <begin position="20"/>
        <end position="38"/>
    </location>
</feature>
<feature type="transmembrane region" description="Helical" evidence="1">
    <location>
        <begin position="134"/>
        <end position="153"/>
    </location>
</feature>
<feature type="transmembrane region" description="Helical" evidence="1">
    <location>
        <begin position="79"/>
        <end position="101"/>
    </location>
</feature>
<comment type="caution">
    <text evidence="2">The sequence shown here is derived from an EMBL/GenBank/DDBJ whole genome shotgun (WGS) entry which is preliminary data.</text>
</comment>
<evidence type="ECO:0008006" key="4">
    <source>
        <dbReference type="Google" id="ProtNLM"/>
    </source>
</evidence>
<reference evidence="2" key="1">
    <citation type="submission" date="2023-07" db="EMBL/GenBank/DDBJ databases">
        <title>Black Yeasts Isolated from many extreme environments.</title>
        <authorList>
            <person name="Coleine C."/>
            <person name="Stajich J.E."/>
            <person name="Selbmann L."/>
        </authorList>
    </citation>
    <scope>NUCLEOTIDE SEQUENCE</scope>
    <source>
        <strain evidence="2">CCFEE 5485</strain>
    </source>
</reference>
<dbReference type="EMBL" id="JAUTXT010000001">
    <property type="protein sequence ID" value="KAK3679869.1"/>
    <property type="molecule type" value="Genomic_DNA"/>
</dbReference>
<organism evidence="2 3">
    <name type="scientific">Recurvomyces mirabilis</name>
    <dbReference type="NCBI Taxonomy" id="574656"/>
    <lineage>
        <taxon>Eukaryota</taxon>
        <taxon>Fungi</taxon>
        <taxon>Dikarya</taxon>
        <taxon>Ascomycota</taxon>
        <taxon>Pezizomycotina</taxon>
        <taxon>Dothideomycetes</taxon>
        <taxon>Dothideomycetidae</taxon>
        <taxon>Mycosphaerellales</taxon>
        <taxon>Teratosphaeriaceae</taxon>
        <taxon>Recurvomyces</taxon>
    </lineage>
</organism>
<evidence type="ECO:0000313" key="2">
    <source>
        <dbReference type="EMBL" id="KAK3679869.1"/>
    </source>
</evidence>
<accession>A0AAE0WXP4</accession>
<feature type="transmembrane region" description="Helical" evidence="1">
    <location>
        <begin position="50"/>
        <end position="72"/>
    </location>
</feature>
<proteinExistence type="predicted"/>
<evidence type="ECO:0000313" key="3">
    <source>
        <dbReference type="Proteomes" id="UP001274830"/>
    </source>
</evidence>
<dbReference type="Proteomes" id="UP001274830">
    <property type="component" value="Unassembled WGS sequence"/>
</dbReference>
<dbReference type="AlphaFoldDB" id="A0AAE0WXP4"/>
<keyword evidence="1" id="KW-0812">Transmembrane</keyword>
<gene>
    <name evidence="2" type="ORF">LTR78_000245</name>
</gene>
<keyword evidence="1" id="KW-1133">Transmembrane helix</keyword>
<keyword evidence="1" id="KW-0472">Membrane</keyword>
<sequence length="179" mass="19656">MTYLDKANAALQKALRVIQFLSPVISLGLFASRIAKIVRLGIQITHSNGAVLGILAAAVAYTLLAMIFQFVVKHGGPKIFRWLMMLLDLLFVGAFIAVAVLTRPYGGSSGPCRNQNRYLATAVRGAGQDCNLPWGVFILSIISTFLHFLTAVFHEVKDRRHEHQEKMRNANGGGNENGY</sequence>
<evidence type="ECO:0000256" key="1">
    <source>
        <dbReference type="SAM" id="Phobius"/>
    </source>
</evidence>